<dbReference type="EMBL" id="JAHLQT010029607">
    <property type="protein sequence ID" value="KAG7161257.1"/>
    <property type="molecule type" value="Genomic_DNA"/>
</dbReference>
<feature type="compositionally biased region" description="Polar residues" evidence="1">
    <location>
        <begin position="819"/>
        <end position="831"/>
    </location>
</feature>
<feature type="region of interest" description="Disordered" evidence="1">
    <location>
        <begin position="774"/>
        <end position="803"/>
    </location>
</feature>
<feature type="region of interest" description="Disordered" evidence="1">
    <location>
        <begin position="815"/>
        <end position="834"/>
    </location>
</feature>
<evidence type="ECO:0000313" key="2">
    <source>
        <dbReference type="EMBL" id="KAG7161257.1"/>
    </source>
</evidence>
<feature type="region of interest" description="Disordered" evidence="1">
    <location>
        <begin position="839"/>
        <end position="905"/>
    </location>
</feature>
<comment type="caution">
    <text evidence="2">The sequence shown here is derived from an EMBL/GenBank/DDBJ whole genome shotgun (WGS) entry which is preliminary data.</text>
</comment>
<feature type="region of interest" description="Disordered" evidence="1">
    <location>
        <begin position="87"/>
        <end position="151"/>
    </location>
</feature>
<evidence type="ECO:0000256" key="1">
    <source>
        <dbReference type="SAM" id="MobiDB-lite"/>
    </source>
</evidence>
<keyword evidence="3" id="KW-1185">Reference proteome</keyword>
<dbReference type="AlphaFoldDB" id="A0A8J5MRZ0"/>
<sequence length="905" mass="100785">MMEQVGTDTTTKHQQWFWQQLSPQHLDHRVRLPTAITLHRLVPKTPHPPPASHTPAAVSYKYLKPKEIEEAQLQARHALLEARLAQDAPPAPASGGHQPQAPGPGVTTSLTNGDAVVPQQCDESTGASKTLIKNVNSKPTEQREASKKVKGGAAVPVHRGIGEVNLRIRQVTRLVVQISHSVKELEYIQIQTSSKRDFVSPYDNEIKRKRWEEFLHSAGRTLFSLKREVSVLERKSYQEEKQGSRYLRILAVSTRTIHRLLLALKTHAENVFESAPGKKLFVELVAITQRLFSLAATVGVKPPKLSIQMTKRSVENTREDSSTESSELATSDIDCDALSILHPSYVRDTIATLAHHRLQKKRKKKQNGASRNLLLNGKEETKRHTILHLLKNNKPGVSPSQRRIPVPPASPTRTTGNIARPSVTASSSGPKVSWVKTLRKDHKTRDIVPKKRSEPPSDKGHSSGCSDRPIGRLSPEAFISKGKMTPSRRKQSPEGDVSPGQSSSPVEESSWPPQPDTRYKMISSHQLVEDTAEAVVNRLRVLFKQETKEETNKHRTTAVEEKSQGEQEPKFDAGVSHQIHYLMERLCKIEDKHKKAEEVVSEISQRMESQHHLPDISLGTAIQKAKYVMSTLEGNKPCTVVPDVPRGSSRGLTWSKNTIIPQKQDNSVSGLQLPIKPYTNDYLVTMDEDESMQRFQKQGTLRQLESHWSTAESIESQVKYQKEEFWASMVQRGFIKPHEVTAIGTQDMHQVMEKMLRKHPSPPQMNVQAENIIRENSSDKNSFSVRQGNEKVHKPLATTNARRQRTLVTAQLENKETCVGSSLETSNSSFPNKYVEHRYSGESSVNPTSGQSEAGEEDESGGSSVYSKGVCNLSTDDSISQQSSAASKSGGSLSFPSYEGVSSSD</sequence>
<organism evidence="2 3">
    <name type="scientific">Homarus americanus</name>
    <name type="common">American lobster</name>
    <dbReference type="NCBI Taxonomy" id="6706"/>
    <lineage>
        <taxon>Eukaryota</taxon>
        <taxon>Metazoa</taxon>
        <taxon>Ecdysozoa</taxon>
        <taxon>Arthropoda</taxon>
        <taxon>Crustacea</taxon>
        <taxon>Multicrustacea</taxon>
        <taxon>Malacostraca</taxon>
        <taxon>Eumalacostraca</taxon>
        <taxon>Eucarida</taxon>
        <taxon>Decapoda</taxon>
        <taxon>Pleocyemata</taxon>
        <taxon>Astacidea</taxon>
        <taxon>Nephropoidea</taxon>
        <taxon>Nephropidae</taxon>
        <taxon>Homarus</taxon>
    </lineage>
</organism>
<name>A0A8J5MRZ0_HOMAM</name>
<feature type="region of interest" description="Disordered" evidence="1">
    <location>
        <begin position="547"/>
        <end position="570"/>
    </location>
</feature>
<proteinExistence type="predicted"/>
<feature type="compositionally biased region" description="Polar residues" evidence="1">
    <location>
        <begin position="121"/>
        <end position="139"/>
    </location>
</feature>
<gene>
    <name evidence="2" type="ORF">Hamer_G016313</name>
</gene>
<feature type="compositionally biased region" description="Polar residues" evidence="1">
    <location>
        <begin position="411"/>
        <end position="430"/>
    </location>
</feature>
<protein>
    <submittedName>
        <fullName evidence="2">Uncharacterized protein</fullName>
    </submittedName>
</protein>
<dbReference type="Proteomes" id="UP000747542">
    <property type="component" value="Unassembled WGS sequence"/>
</dbReference>
<evidence type="ECO:0000313" key="3">
    <source>
        <dbReference type="Proteomes" id="UP000747542"/>
    </source>
</evidence>
<feature type="region of interest" description="Disordered" evidence="1">
    <location>
        <begin position="357"/>
        <end position="518"/>
    </location>
</feature>
<accession>A0A8J5MRZ0</accession>
<feature type="compositionally biased region" description="Basic and acidic residues" evidence="1">
    <location>
        <begin position="443"/>
        <end position="461"/>
    </location>
</feature>
<feature type="compositionally biased region" description="Low complexity" evidence="1">
    <location>
        <begin position="497"/>
        <end position="511"/>
    </location>
</feature>
<feature type="compositionally biased region" description="Basic residues" evidence="1">
    <location>
        <begin position="357"/>
        <end position="366"/>
    </location>
</feature>
<feature type="compositionally biased region" description="Low complexity" evidence="1">
    <location>
        <begin position="873"/>
        <end position="894"/>
    </location>
</feature>
<reference evidence="2" key="1">
    <citation type="journal article" date="2021" name="Sci. Adv.">
        <title>The American lobster genome reveals insights on longevity, neural, and immune adaptations.</title>
        <authorList>
            <person name="Polinski J.M."/>
            <person name="Zimin A.V."/>
            <person name="Clark K.F."/>
            <person name="Kohn A.B."/>
            <person name="Sadowski N."/>
            <person name="Timp W."/>
            <person name="Ptitsyn A."/>
            <person name="Khanna P."/>
            <person name="Romanova D.Y."/>
            <person name="Williams P."/>
            <person name="Greenwood S.J."/>
            <person name="Moroz L.L."/>
            <person name="Walt D.R."/>
            <person name="Bodnar A.G."/>
        </authorList>
    </citation>
    <scope>NUCLEOTIDE SEQUENCE</scope>
    <source>
        <strain evidence="2">GMGI-L3</strain>
    </source>
</reference>